<dbReference type="RefSeq" id="WP_150713660.1">
    <property type="nucleotide sequence ID" value="NZ_CABVHK010000023.1"/>
</dbReference>
<sequence>MRHISRKAMPSRLASSYPDVQHALDAGIPSKKMDVATRIVLWAASEAGLNRAEIVVALSKRDPALFDDLCAEMEEQQFKLFECGDGMHLSFFDKARVYNASAWLAREVPHEAIYESIFATENTLVIADFF</sequence>
<dbReference type="Proteomes" id="UP000326953">
    <property type="component" value="Unassembled WGS sequence"/>
</dbReference>
<organism evidence="1 2">
    <name type="scientific">Pseudomonas fluorescens</name>
    <dbReference type="NCBI Taxonomy" id="294"/>
    <lineage>
        <taxon>Bacteria</taxon>
        <taxon>Pseudomonadati</taxon>
        <taxon>Pseudomonadota</taxon>
        <taxon>Gammaproteobacteria</taxon>
        <taxon>Pseudomonadales</taxon>
        <taxon>Pseudomonadaceae</taxon>
        <taxon>Pseudomonas</taxon>
    </lineage>
</organism>
<evidence type="ECO:0000313" key="2">
    <source>
        <dbReference type="Proteomes" id="UP000326953"/>
    </source>
</evidence>
<dbReference type="EMBL" id="CABVHK010000023">
    <property type="protein sequence ID" value="VVN40216.1"/>
    <property type="molecule type" value="Genomic_DNA"/>
</dbReference>
<protein>
    <submittedName>
        <fullName evidence="1">Uncharacterized protein</fullName>
    </submittedName>
</protein>
<dbReference type="AlphaFoldDB" id="A0A5E6XH88"/>
<proteinExistence type="predicted"/>
<reference evidence="1 2" key="1">
    <citation type="submission" date="2019-09" db="EMBL/GenBank/DDBJ databases">
        <authorList>
            <person name="Chandra G."/>
            <person name="Truman W A."/>
        </authorList>
    </citation>
    <scope>NUCLEOTIDE SEQUENCE [LARGE SCALE GENOMIC DNA]</scope>
    <source>
        <strain evidence="1">PS662</strain>
    </source>
</reference>
<name>A0A5E6XH88_PSEFL</name>
<evidence type="ECO:0000313" key="1">
    <source>
        <dbReference type="EMBL" id="VVN40216.1"/>
    </source>
</evidence>
<gene>
    <name evidence="1" type="ORF">PS662_05416</name>
</gene>
<dbReference type="OrthoDB" id="6916140at2"/>
<accession>A0A5E6XH88</accession>